<evidence type="ECO:0000313" key="3">
    <source>
        <dbReference type="EMBL" id="ACZ32386.1"/>
    </source>
</evidence>
<gene>
    <name evidence="3" type="ORF">Xcel_3387</name>
</gene>
<evidence type="ECO:0000259" key="2">
    <source>
        <dbReference type="Pfam" id="PF08401"/>
    </source>
</evidence>
<dbReference type="InterPro" id="IPR013610">
    <property type="entry name" value="ArdC_N"/>
</dbReference>
<accession>D1C0S0</accession>
<evidence type="ECO:0000256" key="1">
    <source>
        <dbReference type="SAM" id="MobiDB-lite"/>
    </source>
</evidence>
<dbReference type="KEGG" id="xce:Xcel_3387"/>
<feature type="region of interest" description="Disordered" evidence="1">
    <location>
        <begin position="119"/>
        <end position="138"/>
    </location>
</feature>
<dbReference type="OrthoDB" id="7605626at2"/>
<dbReference type="Proteomes" id="UP000002255">
    <property type="component" value="Plasmid pXCEL01"/>
</dbReference>
<feature type="domain" description="N-terminal" evidence="2">
    <location>
        <begin position="41"/>
        <end position="110"/>
    </location>
</feature>
<dbReference type="RefSeq" id="WP_012880126.1">
    <property type="nucleotide sequence ID" value="NC_013531.1"/>
</dbReference>
<dbReference type="EMBL" id="CP001822">
    <property type="protein sequence ID" value="ACZ32386.1"/>
    <property type="molecule type" value="Genomic_DNA"/>
</dbReference>
<dbReference type="GO" id="GO:0003697">
    <property type="term" value="F:single-stranded DNA binding"/>
    <property type="evidence" value="ECO:0007669"/>
    <property type="project" value="InterPro"/>
</dbReference>
<proteinExistence type="predicted"/>
<organism evidence="3 4">
    <name type="scientific">Xylanimonas cellulosilytica (strain DSM 15894 / JCM 12276 / CECT 5975 / KCTC 9989 / LMG 20990 / NBRC 107835 / XIL07)</name>
    <dbReference type="NCBI Taxonomy" id="446471"/>
    <lineage>
        <taxon>Bacteria</taxon>
        <taxon>Bacillati</taxon>
        <taxon>Actinomycetota</taxon>
        <taxon>Actinomycetes</taxon>
        <taxon>Micrococcales</taxon>
        <taxon>Promicromonosporaceae</taxon>
        <taxon>Xylanimonas</taxon>
    </lineage>
</organism>
<keyword evidence="3" id="KW-0614">Plasmid</keyword>
<name>D1C0S0_XYLCX</name>
<dbReference type="AlphaFoldDB" id="D1C0S0"/>
<dbReference type="HOGENOM" id="CLU_012069_0_1_11"/>
<dbReference type="eggNOG" id="COG2856">
    <property type="taxonomic scope" value="Bacteria"/>
</dbReference>
<geneLocation type="plasmid" evidence="3 4">
    <name>pXCEL01</name>
</geneLocation>
<keyword evidence="4" id="KW-1185">Reference proteome</keyword>
<protein>
    <recommendedName>
        <fullName evidence="2">N-terminal domain-containing protein</fullName>
    </recommendedName>
</protein>
<evidence type="ECO:0000313" key="4">
    <source>
        <dbReference type="Proteomes" id="UP000002255"/>
    </source>
</evidence>
<reference evidence="3 4" key="1">
    <citation type="journal article" date="2010" name="Stand. Genomic Sci.">
        <title>Complete genome sequence of Xylanimonas cellulosilytica type strain (XIL07).</title>
        <authorList>
            <person name="Foster B."/>
            <person name="Pukall R."/>
            <person name="Abt B."/>
            <person name="Nolan M."/>
            <person name="Glavina Del Rio T."/>
            <person name="Chen F."/>
            <person name="Lucas S."/>
            <person name="Tice H."/>
            <person name="Pitluck S."/>
            <person name="Cheng J.-F."/>
            <person name="Chertkov O."/>
            <person name="Brettin T."/>
            <person name="Han C."/>
            <person name="Detter J.C."/>
            <person name="Bruce D."/>
            <person name="Goodwin L."/>
            <person name="Ivanova N."/>
            <person name="Mavromatis K."/>
            <person name="Pati A."/>
            <person name="Mikhailova N."/>
            <person name="Chen A."/>
            <person name="Palaniappan K."/>
            <person name="Land M."/>
            <person name="Hauser L."/>
            <person name="Chang Y.-J."/>
            <person name="Jeffries C.D."/>
            <person name="Chain P."/>
            <person name="Rohde M."/>
            <person name="Goeker M."/>
            <person name="Bristow J."/>
            <person name="Eisen J.A."/>
            <person name="Markowitz V."/>
            <person name="Hugenholtz P."/>
            <person name="Kyrpides N.C."/>
            <person name="Klenk H.-P."/>
            <person name="Lapidus A."/>
        </authorList>
    </citation>
    <scope>NUCLEOTIDE SEQUENCE [LARGE SCALE GENOMIC DNA]</scope>
    <source>
        <strain evidence="4">DSM 15894 / CECT 5975 / LMG 20990 / XIL07</strain>
        <plasmid evidence="4">Plasmid pXCEL01</plasmid>
    </source>
</reference>
<sequence length="334" mass="35883">MSVLIDTAAPATTTKSERDAKLDALRERLDDAVAALVTGEDWRRAMEFAARFRSRSWRNVCLIWAQHLAAYETGQTDAPTPTYVAGFNQWKALGRHVKKGVHGYQIFAPVTARFASSTPSDASSWQRLPKGARPGPGEVVRSQMIGTRLAYVWDVSGTEGADLPAQPEPPRLLRGQAPHGLWDGLAAQVQARGFHLLTAATAAEIGGANGLTNYTARTVHVRADMDDAQRVKTLCHELGHVIDEPAARDAAAHRGIAEVTAESVALMVSSAHNLDTSDYTVPYVAGWATSVPGRSPLDVVHSTAERVRSIALQILDGLDTAKTGDGQPPREDAA</sequence>
<dbReference type="Pfam" id="PF08401">
    <property type="entry name" value="ArdcN"/>
    <property type="match status" value="1"/>
</dbReference>